<evidence type="ECO:0000313" key="4">
    <source>
        <dbReference type="Proteomes" id="UP000450917"/>
    </source>
</evidence>
<evidence type="ECO:0000256" key="1">
    <source>
        <dbReference type="ARBA" id="ARBA00044755"/>
    </source>
</evidence>
<proteinExistence type="inferred from homology"/>
<name>A0A7X2ZBU0_9BACL</name>
<evidence type="ECO:0000313" key="3">
    <source>
        <dbReference type="EMBL" id="MUG72088.1"/>
    </source>
</evidence>
<sequence>MIGLFGKPSNRSRGNGAVTLISEGSRMEGVITSQADLRIEGEFIGTLHANGEVAIGEKGAVSCKELRTQDLIVAGRLDGSVHAEGMVRITSTGKLTGRIAAGQLIVEKGAVFEGLSAMTGLEEAPAETGSGAAASDGPIRLAGGSEAG</sequence>
<dbReference type="EMBL" id="WNZX01000012">
    <property type="protein sequence ID" value="MUG72088.1"/>
    <property type="molecule type" value="Genomic_DNA"/>
</dbReference>
<dbReference type="AlphaFoldDB" id="A0A7X2ZBU0"/>
<comment type="similarity">
    <text evidence="1">Belongs to the bactofilin family.</text>
</comment>
<evidence type="ECO:0000256" key="2">
    <source>
        <dbReference type="SAM" id="MobiDB-lite"/>
    </source>
</evidence>
<organism evidence="3 4">
    <name type="scientific">Paenibacillus validus</name>
    <dbReference type="NCBI Taxonomy" id="44253"/>
    <lineage>
        <taxon>Bacteria</taxon>
        <taxon>Bacillati</taxon>
        <taxon>Bacillota</taxon>
        <taxon>Bacilli</taxon>
        <taxon>Bacillales</taxon>
        <taxon>Paenibacillaceae</taxon>
        <taxon>Paenibacillus</taxon>
    </lineage>
</organism>
<dbReference type="InterPro" id="IPR007607">
    <property type="entry name" value="BacA/B"/>
</dbReference>
<accession>A0A7X2ZBU0</accession>
<protein>
    <submittedName>
        <fullName evidence="3">Polymer-forming cytoskeletal protein</fullName>
    </submittedName>
</protein>
<feature type="region of interest" description="Disordered" evidence="2">
    <location>
        <begin position="122"/>
        <end position="148"/>
    </location>
</feature>
<gene>
    <name evidence="3" type="ORF">GNP93_15555</name>
</gene>
<dbReference type="PANTHER" id="PTHR35024">
    <property type="entry name" value="HYPOTHETICAL CYTOSOLIC PROTEIN"/>
    <property type="match status" value="1"/>
</dbReference>
<keyword evidence="4" id="KW-1185">Reference proteome</keyword>
<dbReference type="RefSeq" id="WP_155615021.1">
    <property type="nucleotide sequence ID" value="NZ_JBDLZV010000001.1"/>
</dbReference>
<reference evidence="3 4" key="1">
    <citation type="submission" date="2019-11" db="EMBL/GenBank/DDBJ databases">
        <title>Draft genome sequences of five Paenibacillus species of dairy origin.</title>
        <authorList>
            <person name="Olajide A.M."/>
            <person name="Chen S."/>
            <person name="Lapointe G."/>
        </authorList>
    </citation>
    <scope>NUCLEOTIDE SEQUENCE [LARGE SCALE GENOMIC DNA]</scope>
    <source>
        <strain evidence="3 4">2CS3</strain>
    </source>
</reference>
<dbReference type="PANTHER" id="PTHR35024:SF4">
    <property type="entry name" value="POLYMER-FORMING CYTOSKELETAL PROTEIN"/>
    <property type="match status" value="1"/>
</dbReference>
<comment type="caution">
    <text evidence="3">The sequence shown here is derived from an EMBL/GenBank/DDBJ whole genome shotgun (WGS) entry which is preliminary data.</text>
</comment>
<dbReference type="Proteomes" id="UP000450917">
    <property type="component" value="Unassembled WGS sequence"/>
</dbReference>
<dbReference type="Pfam" id="PF04519">
    <property type="entry name" value="Bactofilin"/>
    <property type="match status" value="1"/>
</dbReference>